<sequence length="185" mass="20705">MMSSNSFNSSYQFADSLCYTASMSPGNRGLSKSYPSTVRPISFGSSRKNYRRSYGWTSEIEPDMVEKRKGQNSSFISGSYSNLNYIDFDSDSDDDDDSRYDSDSGSTLNNDVIPSPSVLSETTMYSSTGYSSNDNSLKSGLYPRPKMVSFSDEVDVIKPPIVENPNKKNIIKKAFKIIKMKRKDV</sequence>
<protein>
    <submittedName>
        <fullName evidence="2">Uncharacterized protein</fullName>
    </submittedName>
</protein>
<accession>A0A1Y1VP66</accession>
<dbReference type="AlphaFoldDB" id="A0A1Y1VP66"/>
<feature type="non-terminal residue" evidence="2">
    <location>
        <position position="185"/>
    </location>
</feature>
<feature type="region of interest" description="Disordered" evidence="1">
    <location>
        <begin position="87"/>
        <end position="118"/>
    </location>
</feature>
<feature type="compositionally biased region" description="Polar residues" evidence="1">
    <location>
        <begin position="107"/>
        <end position="118"/>
    </location>
</feature>
<reference evidence="2 3" key="1">
    <citation type="submission" date="2016-08" db="EMBL/GenBank/DDBJ databases">
        <title>Genomes of anaerobic fungi encode conserved fungal cellulosomes for biomass hydrolysis.</title>
        <authorList>
            <consortium name="DOE Joint Genome Institute"/>
            <person name="Haitjema C.H."/>
            <person name="Gilmore S.P."/>
            <person name="Henske J.K."/>
            <person name="Solomon K.V."/>
            <person name="De Groot R."/>
            <person name="Kuo A."/>
            <person name="Mondo S.J."/>
            <person name="Salamov A.A."/>
            <person name="Labutti K."/>
            <person name="Zhao Z."/>
            <person name="Chiniquy J."/>
            <person name="Barry K."/>
            <person name="Brewer H.M."/>
            <person name="Purvine S.O."/>
            <person name="Wright A.T."/>
            <person name="Boxma B."/>
            <person name="Van Alen T."/>
            <person name="Hackstein J.H."/>
            <person name="Baker S.E."/>
            <person name="Grigoriev I.V."/>
            <person name="O'Malley M.A."/>
        </authorList>
    </citation>
    <scope>NUCLEOTIDE SEQUENCE [LARGE SCALE GENOMIC DNA]</scope>
    <source>
        <strain evidence="3">finn</strain>
    </source>
</reference>
<organism evidence="2 3">
    <name type="scientific">Piromyces finnis</name>
    <dbReference type="NCBI Taxonomy" id="1754191"/>
    <lineage>
        <taxon>Eukaryota</taxon>
        <taxon>Fungi</taxon>
        <taxon>Fungi incertae sedis</taxon>
        <taxon>Chytridiomycota</taxon>
        <taxon>Chytridiomycota incertae sedis</taxon>
        <taxon>Neocallimastigomycetes</taxon>
        <taxon>Neocallimastigales</taxon>
        <taxon>Neocallimastigaceae</taxon>
        <taxon>Piromyces</taxon>
    </lineage>
</organism>
<comment type="caution">
    <text evidence="2">The sequence shown here is derived from an EMBL/GenBank/DDBJ whole genome shotgun (WGS) entry which is preliminary data.</text>
</comment>
<evidence type="ECO:0000313" key="3">
    <source>
        <dbReference type="Proteomes" id="UP000193719"/>
    </source>
</evidence>
<keyword evidence="3" id="KW-1185">Reference proteome</keyword>
<dbReference type="Proteomes" id="UP000193719">
    <property type="component" value="Unassembled WGS sequence"/>
</dbReference>
<dbReference type="OrthoDB" id="2153224at2759"/>
<dbReference type="EMBL" id="MCFH01000001">
    <property type="protein sequence ID" value="ORX60942.1"/>
    <property type="molecule type" value="Genomic_DNA"/>
</dbReference>
<reference evidence="2 3" key="2">
    <citation type="submission" date="2016-08" db="EMBL/GenBank/DDBJ databases">
        <title>Pervasive Adenine N6-methylation of Active Genes in Fungi.</title>
        <authorList>
            <consortium name="DOE Joint Genome Institute"/>
            <person name="Mondo S.J."/>
            <person name="Dannebaum R.O."/>
            <person name="Kuo R.C."/>
            <person name="Labutti K."/>
            <person name="Haridas S."/>
            <person name="Kuo A."/>
            <person name="Salamov A."/>
            <person name="Ahrendt S.R."/>
            <person name="Lipzen A."/>
            <person name="Sullivan W."/>
            <person name="Andreopoulos W.B."/>
            <person name="Clum A."/>
            <person name="Lindquist E."/>
            <person name="Daum C."/>
            <person name="Ramamoorthy G.K."/>
            <person name="Gryganskyi A."/>
            <person name="Culley D."/>
            <person name="Magnuson J.K."/>
            <person name="James T.Y."/>
            <person name="O'Malley M.A."/>
            <person name="Stajich J.E."/>
            <person name="Spatafora J.W."/>
            <person name="Visel A."/>
            <person name="Grigoriev I.V."/>
        </authorList>
    </citation>
    <scope>NUCLEOTIDE SEQUENCE [LARGE SCALE GENOMIC DNA]</scope>
    <source>
        <strain evidence="3">finn</strain>
    </source>
</reference>
<gene>
    <name evidence="2" type="ORF">BCR36DRAFT_579011</name>
</gene>
<evidence type="ECO:0000313" key="2">
    <source>
        <dbReference type="EMBL" id="ORX60942.1"/>
    </source>
</evidence>
<evidence type="ECO:0000256" key="1">
    <source>
        <dbReference type="SAM" id="MobiDB-lite"/>
    </source>
</evidence>
<name>A0A1Y1VP66_9FUNG</name>
<proteinExistence type="predicted"/>
<feature type="compositionally biased region" description="Acidic residues" evidence="1">
    <location>
        <begin position="88"/>
        <end position="98"/>
    </location>
</feature>